<organism evidence="1 2">
    <name type="scientific">Steinernema hermaphroditum</name>
    <dbReference type="NCBI Taxonomy" id="289476"/>
    <lineage>
        <taxon>Eukaryota</taxon>
        <taxon>Metazoa</taxon>
        <taxon>Ecdysozoa</taxon>
        <taxon>Nematoda</taxon>
        <taxon>Chromadorea</taxon>
        <taxon>Rhabditida</taxon>
        <taxon>Tylenchina</taxon>
        <taxon>Panagrolaimomorpha</taxon>
        <taxon>Strongyloidoidea</taxon>
        <taxon>Steinernematidae</taxon>
        <taxon>Steinernema</taxon>
    </lineage>
</organism>
<keyword evidence="2" id="KW-1185">Reference proteome</keyword>
<gene>
    <name evidence="1" type="ORF">QR680_012849</name>
</gene>
<protein>
    <submittedName>
        <fullName evidence="1">Uncharacterized protein</fullName>
    </submittedName>
</protein>
<dbReference type="PANTHER" id="PTHR36693">
    <property type="entry name" value="GH02722P"/>
    <property type="match status" value="1"/>
</dbReference>
<dbReference type="InterPro" id="IPR011990">
    <property type="entry name" value="TPR-like_helical_dom_sf"/>
</dbReference>
<sequence length="215" mass="24830">MMGENNCNKWLICVDRGSRPNSKILRGFLTPRQLRFLTQLHEIPCCSSKCDFVDEVRGRFHVHPEEPLIVEIRLRPNEQYDVDYSWEVRVLGYVKKMLDKEKLMWNLSTLGGALSAMGDYFHSFADKAQQVSFEQLKIAHELGDPVIMARCRLYIAHALAQKGHFDASLSIIKREYHNGEELKSDMVMNCCRGLWSKVRHLKSVSSCHGHIPDHC</sequence>
<dbReference type="EMBL" id="JAUCMV010000002">
    <property type="protein sequence ID" value="KAK0417139.1"/>
    <property type="molecule type" value="Genomic_DNA"/>
</dbReference>
<evidence type="ECO:0000313" key="2">
    <source>
        <dbReference type="Proteomes" id="UP001175271"/>
    </source>
</evidence>
<dbReference type="InterPro" id="IPR032072">
    <property type="entry name" value="DUF4807"/>
</dbReference>
<dbReference type="Proteomes" id="UP001175271">
    <property type="component" value="Unassembled WGS sequence"/>
</dbReference>
<proteinExistence type="predicted"/>
<dbReference type="Gene3D" id="1.25.40.10">
    <property type="entry name" value="Tetratricopeptide repeat domain"/>
    <property type="match status" value="1"/>
</dbReference>
<comment type="caution">
    <text evidence="1">The sequence shown here is derived from an EMBL/GenBank/DDBJ whole genome shotgun (WGS) entry which is preliminary data.</text>
</comment>
<name>A0AA39M1H5_9BILA</name>
<accession>A0AA39M1H5</accession>
<dbReference type="PANTHER" id="PTHR36693:SF1">
    <property type="entry name" value="GH02722P"/>
    <property type="match status" value="1"/>
</dbReference>
<reference evidence="1" key="1">
    <citation type="submission" date="2023-06" db="EMBL/GenBank/DDBJ databases">
        <title>Genomic analysis of the entomopathogenic nematode Steinernema hermaphroditum.</title>
        <authorList>
            <person name="Schwarz E.M."/>
            <person name="Heppert J.K."/>
            <person name="Baniya A."/>
            <person name="Schwartz H.T."/>
            <person name="Tan C.-H."/>
            <person name="Antoshechkin I."/>
            <person name="Sternberg P.W."/>
            <person name="Goodrich-Blair H."/>
            <person name="Dillman A.R."/>
        </authorList>
    </citation>
    <scope>NUCLEOTIDE SEQUENCE</scope>
    <source>
        <strain evidence="1">PS9179</strain>
        <tissue evidence="1">Whole animal</tissue>
    </source>
</reference>
<dbReference type="Pfam" id="PF16065">
    <property type="entry name" value="DUF4807"/>
    <property type="match status" value="1"/>
</dbReference>
<dbReference type="AlphaFoldDB" id="A0AA39M1H5"/>
<evidence type="ECO:0000313" key="1">
    <source>
        <dbReference type="EMBL" id="KAK0417139.1"/>
    </source>
</evidence>